<feature type="region of interest" description="N-terminal hotdog fold" evidence="3">
    <location>
        <begin position="1"/>
        <end position="104"/>
    </location>
</feature>
<accession>A0A0J8BK52</accession>
<dbReference type="PROSITE" id="PS52019">
    <property type="entry name" value="PKS_MFAS_DH"/>
    <property type="match status" value="1"/>
</dbReference>
<feature type="region of interest" description="C-terminal hotdog fold" evidence="3">
    <location>
        <begin position="117"/>
        <end position="219"/>
    </location>
</feature>
<comment type="caution">
    <text evidence="5">The sequence shown here is derived from an EMBL/GenBank/DDBJ whole genome shotgun (WGS) entry which is preliminary data.</text>
</comment>
<dbReference type="RefSeq" id="WP_048587628.1">
    <property type="nucleotide sequence ID" value="NZ_LFNT01000221.1"/>
</dbReference>
<feature type="domain" description="PKS/mFAS DH" evidence="4">
    <location>
        <begin position="1"/>
        <end position="219"/>
    </location>
</feature>
<dbReference type="SMART" id="SM00826">
    <property type="entry name" value="PKS_DH"/>
    <property type="match status" value="1"/>
</dbReference>
<feature type="active site" description="Proton acceptor; for dehydratase activity" evidence="3">
    <location>
        <position position="11"/>
    </location>
</feature>
<evidence type="ECO:0000256" key="3">
    <source>
        <dbReference type="PROSITE-ProRule" id="PRU01363"/>
    </source>
</evidence>
<protein>
    <recommendedName>
        <fullName evidence="4">PKS/mFAS DH domain-containing protein</fullName>
    </recommendedName>
</protein>
<keyword evidence="2" id="KW-0511">Multifunctional enzyme</keyword>
<name>A0A0J8BK52_STRVR</name>
<feature type="non-terminal residue" evidence="5">
    <location>
        <position position="1"/>
    </location>
</feature>
<evidence type="ECO:0000313" key="6">
    <source>
        <dbReference type="Proteomes" id="UP000037432"/>
    </source>
</evidence>
<feature type="active site" description="Proton donor; for dehydratase activity" evidence="3">
    <location>
        <position position="178"/>
    </location>
</feature>
<reference evidence="5 6" key="1">
    <citation type="submission" date="2015-06" db="EMBL/GenBank/DDBJ databases">
        <authorList>
            <person name="Ju K.-S."/>
            <person name="Doroghazi J.R."/>
            <person name="Metcalf W.W."/>
        </authorList>
    </citation>
    <scope>NUCLEOTIDE SEQUENCE [LARGE SCALE GENOMIC DNA]</scope>
    <source>
        <strain evidence="5 6">NRRL 3414</strain>
    </source>
</reference>
<dbReference type="InterPro" id="IPR049900">
    <property type="entry name" value="PKS_mFAS_DH"/>
</dbReference>
<evidence type="ECO:0000313" key="5">
    <source>
        <dbReference type="EMBL" id="KMS65970.1"/>
    </source>
</evidence>
<feature type="non-terminal residue" evidence="5">
    <location>
        <position position="219"/>
    </location>
</feature>
<dbReference type="Gene3D" id="3.10.129.110">
    <property type="entry name" value="Polyketide synthase dehydratase"/>
    <property type="match status" value="1"/>
</dbReference>
<dbReference type="InterPro" id="IPR049552">
    <property type="entry name" value="PKS_DH_N"/>
</dbReference>
<keyword evidence="1" id="KW-0808">Transferase</keyword>
<dbReference type="InterPro" id="IPR020807">
    <property type="entry name" value="PKS_DH"/>
</dbReference>
<dbReference type="PANTHER" id="PTHR43775:SF51">
    <property type="entry name" value="INACTIVE PHENOLPHTHIOCEROL SYNTHESIS POLYKETIDE SYNTHASE TYPE I PKS1-RELATED"/>
    <property type="match status" value="1"/>
</dbReference>
<dbReference type="InterPro" id="IPR050091">
    <property type="entry name" value="PKS_NRPS_Biosynth_Enz"/>
</dbReference>
<gene>
    <name evidence="5" type="ORF">ACM01_46580</name>
</gene>
<dbReference type="Proteomes" id="UP000037432">
    <property type="component" value="Unassembled WGS sequence"/>
</dbReference>
<dbReference type="AlphaFoldDB" id="A0A0J8BK52"/>
<proteinExistence type="predicted"/>
<dbReference type="EMBL" id="LFNT01000221">
    <property type="protein sequence ID" value="KMS65970.1"/>
    <property type="molecule type" value="Genomic_DNA"/>
</dbReference>
<evidence type="ECO:0000256" key="2">
    <source>
        <dbReference type="ARBA" id="ARBA00023268"/>
    </source>
</evidence>
<evidence type="ECO:0000256" key="1">
    <source>
        <dbReference type="ARBA" id="ARBA00022679"/>
    </source>
</evidence>
<dbReference type="Pfam" id="PF21089">
    <property type="entry name" value="PKS_DH_N"/>
    <property type="match status" value="1"/>
</dbReference>
<dbReference type="GO" id="GO:0006633">
    <property type="term" value="P:fatty acid biosynthetic process"/>
    <property type="evidence" value="ECO:0007669"/>
    <property type="project" value="TreeGrafter"/>
</dbReference>
<organism evidence="5 6">
    <name type="scientific">Streptomyces viridochromogenes</name>
    <dbReference type="NCBI Taxonomy" id="1938"/>
    <lineage>
        <taxon>Bacteria</taxon>
        <taxon>Bacillati</taxon>
        <taxon>Actinomycetota</taxon>
        <taxon>Actinomycetes</taxon>
        <taxon>Kitasatosporales</taxon>
        <taxon>Streptomycetaceae</taxon>
        <taxon>Streptomyces</taxon>
    </lineage>
</organism>
<dbReference type="InterPro" id="IPR042104">
    <property type="entry name" value="PKS_dehydratase_sf"/>
</dbReference>
<dbReference type="InterPro" id="IPR049551">
    <property type="entry name" value="PKS_DH_C"/>
</dbReference>
<evidence type="ECO:0000259" key="4">
    <source>
        <dbReference type="PROSITE" id="PS52019"/>
    </source>
</evidence>
<dbReference type="PANTHER" id="PTHR43775">
    <property type="entry name" value="FATTY ACID SYNTHASE"/>
    <property type="match status" value="1"/>
</dbReference>
<dbReference type="Pfam" id="PF14765">
    <property type="entry name" value="PS-DH"/>
    <property type="match status" value="1"/>
</dbReference>
<sequence>SLTTHPWLADHAAGGTTLVPGAALTDLLIRAGDQTNSSHLTELVIEAPLLIPTEGGIHIRLEIGEADETGQRTAHLYSRPDDAAPGTLFTRHASARLSAEAPAPDFDLTQWPPPGAVPIEDAAERAYGELDATGYGYGPAFRGLRAVWTQGSDVYAEVTLPEEAGKPDGYGLHPALLDACFHAGAIRTDQPDHERHLVLPFAWNDVHLYAGAATTLRVH</sequence>
<dbReference type="GO" id="GO:0004312">
    <property type="term" value="F:fatty acid synthase activity"/>
    <property type="evidence" value="ECO:0007669"/>
    <property type="project" value="TreeGrafter"/>
</dbReference>